<reference evidence="1 2" key="1">
    <citation type="submission" date="2019-05" db="EMBL/GenBank/DDBJ databases">
        <title>Another draft genome of Portunus trituberculatus and its Hox gene families provides insights of decapod evolution.</title>
        <authorList>
            <person name="Jeong J.-H."/>
            <person name="Song I."/>
            <person name="Kim S."/>
            <person name="Choi T."/>
            <person name="Kim D."/>
            <person name="Ryu S."/>
            <person name="Kim W."/>
        </authorList>
    </citation>
    <scope>NUCLEOTIDE SEQUENCE [LARGE SCALE GENOMIC DNA]</scope>
    <source>
        <tissue evidence="1">Muscle</tissue>
    </source>
</reference>
<gene>
    <name evidence="1" type="ORF">E2C01_073910</name>
</gene>
<evidence type="ECO:0000313" key="2">
    <source>
        <dbReference type="Proteomes" id="UP000324222"/>
    </source>
</evidence>
<protein>
    <submittedName>
        <fullName evidence="1">Uncharacterized protein</fullName>
    </submittedName>
</protein>
<dbReference type="EMBL" id="VSRR010050978">
    <property type="protein sequence ID" value="MPC79384.1"/>
    <property type="molecule type" value="Genomic_DNA"/>
</dbReference>
<sequence>MRVVSSELSISLILATPLRGLRGASGGWVRVGLGVGRWVGGELEGMMGLERVTRNEGVKGRTMNGEKKEVKKK</sequence>
<organism evidence="1 2">
    <name type="scientific">Portunus trituberculatus</name>
    <name type="common">Swimming crab</name>
    <name type="synonym">Neptunus trituberculatus</name>
    <dbReference type="NCBI Taxonomy" id="210409"/>
    <lineage>
        <taxon>Eukaryota</taxon>
        <taxon>Metazoa</taxon>
        <taxon>Ecdysozoa</taxon>
        <taxon>Arthropoda</taxon>
        <taxon>Crustacea</taxon>
        <taxon>Multicrustacea</taxon>
        <taxon>Malacostraca</taxon>
        <taxon>Eumalacostraca</taxon>
        <taxon>Eucarida</taxon>
        <taxon>Decapoda</taxon>
        <taxon>Pleocyemata</taxon>
        <taxon>Brachyura</taxon>
        <taxon>Eubrachyura</taxon>
        <taxon>Portunoidea</taxon>
        <taxon>Portunidae</taxon>
        <taxon>Portuninae</taxon>
        <taxon>Portunus</taxon>
    </lineage>
</organism>
<dbReference type="AlphaFoldDB" id="A0A5B7IFC2"/>
<evidence type="ECO:0000313" key="1">
    <source>
        <dbReference type="EMBL" id="MPC79384.1"/>
    </source>
</evidence>
<name>A0A5B7IFC2_PORTR</name>
<accession>A0A5B7IFC2</accession>
<comment type="caution">
    <text evidence="1">The sequence shown here is derived from an EMBL/GenBank/DDBJ whole genome shotgun (WGS) entry which is preliminary data.</text>
</comment>
<dbReference type="Proteomes" id="UP000324222">
    <property type="component" value="Unassembled WGS sequence"/>
</dbReference>
<keyword evidence="2" id="KW-1185">Reference proteome</keyword>
<proteinExistence type="predicted"/>